<reference evidence="3" key="2">
    <citation type="submission" date="2021-09" db="EMBL/GenBank/DDBJ databases">
        <authorList>
            <person name="Gilroy R."/>
        </authorList>
    </citation>
    <scope>NUCLEOTIDE SEQUENCE</scope>
    <source>
        <strain evidence="3">ChiGjej2B2-19336</strain>
    </source>
</reference>
<feature type="domain" description="Autotransporter" evidence="2">
    <location>
        <begin position="811"/>
        <end position="1098"/>
    </location>
</feature>
<dbReference type="SMART" id="SM00869">
    <property type="entry name" value="Autotransporter"/>
    <property type="match status" value="1"/>
</dbReference>
<accession>A0A921AXU6</accession>
<comment type="caution">
    <text evidence="3">The sequence shown here is derived from an EMBL/GenBank/DDBJ whole genome shotgun (WGS) entry which is preliminary data.</text>
</comment>
<sequence length="1098" mass="115553">MTAFSSLSRFFRRAARLALAACMLSPLLPSAAPALESRQVYGPDGSPLFELNFFDQGDVIYENEDAAWLSSWTLSGQQKNAVTSAAALWAEVLGPGSTNSTPLPLFIGTYDVENAEAGSAPNASSLPVLETALQSGIIHGTAMEEPAYFFVGTIDFGIPEHLSPLPSTGEQADIVAVLYHETAHALGVLSFMQNGKEESLSVWNAHLKDAYGTRLTPGMNVVHEGEGGVPGRDFIVGDATRSGVTFHGRNVAEVMGNDEGLPIEGYENDYLDLSHIELERSLMSHQNYRNYTAFMEAELAALQDIGYSIDRRNFYGFSIYGDGETIVNGNGYFARNEAGDAFLEGVPNTATLGTGLHLYGKQNTVTQAADLLACGTAGTGIRVDGSGNTLAIAPGVRIAANGAWGTGLLVAYGKDQAVISRGDVTALGEGGIAARFDFGSNLLGNATEYRGSWIWNNPYEEWGWHLISDPSHPYYNTDPYGMELNLDGPLVSSFDVSGLLAGSAASLFVSENAFVGEINILSGAQVIGDIVSEWDPENPDLQYPGSADGLHTALTFGRAAQADGTAGEADPSFDMTLYGGIDGAKSINMSLEAGRLAVTDAVNVYSLRNAGLLALYGTDEEGFGASVAEAFVNEEGAVLETGFLPTGEVNGIKAYSAVLGGTWALRPMPGFYAQNALITPQAPVDAEYAGGGFTGVTLGPNLSPTLEFALSDSSGTVEVRAFREKDAYSRYAGNAGAFSLGSALYGISGVAGGDMQALLAALDWSEKSGAGVARGLNLLGPEAWDASARASLNAMSALNLLLLQHMNRDAPQAGEWRMWAAPFGSASRQGAHGGSSGWKSTEAGLLAALERSFDSGLTAGVHLASGMRETRLYGDAAKADSRFFLLGAHSRLAPGGRGGYLAAQARLGLENADMDRRVAVNGYARSHESDGNALLGSFMLGAGWDASWGTERGTFRAGPLAWLEYGFLRREGFTEHGGASALHVDGESYASLPLSLGAHTAWQGELENGAGLGLDITAAWRHELADTAFHTHAHFAGYDAFGFSSATALPGRDALLLQGSLTLTSPDRAFFMQLSAGGEAFRRESSAVNASLSLGWKF</sequence>
<dbReference type="InterPro" id="IPR036709">
    <property type="entry name" value="Autotransporte_beta_dom_sf"/>
</dbReference>
<dbReference type="PROSITE" id="PS51208">
    <property type="entry name" value="AUTOTRANSPORTER"/>
    <property type="match status" value="1"/>
</dbReference>
<feature type="signal peptide" evidence="1">
    <location>
        <begin position="1"/>
        <end position="20"/>
    </location>
</feature>
<dbReference type="InterPro" id="IPR005546">
    <property type="entry name" value="Autotransporte_beta"/>
</dbReference>
<name>A0A921AXU6_9BACT</name>
<proteinExistence type="predicted"/>
<dbReference type="Proteomes" id="UP000698963">
    <property type="component" value="Unassembled WGS sequence"/>
</dbReference>
<dbReference type="SUPFAM" id="SSF103515">
    <property type="entry name" value="Autotransporter"/>
    <property type="match status" value="1"/>
</dbReference>
<dbReference type="Gene3D" id="2.40.128.130">
    <property type="entry name" value="Autotransporter beta-domain"/>
    <property type="match status" value="1"/>
</dbReference>
<dbReference type="Pfam" id="PF03797">
    <property type="entry name" value="Autotransporter"/>
    <property type="match status" value="1"/>
</dbReference>
<dbReference type="RefSeq" id="WP_304122956.1">
    <property type="nucleotide sequence ID" value="NZ_DYZA01000190.1"/>
</dbReference>
<reference evidence="3" key="1">
    <citation type="journal article" date="2021" name="PeerJ">
        <title>Extensive microbial diversity within the chicken gut microbiome revealed by metagenomics and culture.</title>
        <authorList>
            <person name="Gilroy R."/>
            <person name="Ravi A."/>
            <person name="Getino M."/>
            <person name="Pursley I."/>
            <person name="Horton D.L."/>
            <person name="Alikhan N.F."/>
            <person name="Baker D."/>
            <person name="Gharbi K."/>
            <person name="Hall N."/>
            <person name="Watson M."/>
            <person name="Adriaenssens E.M."/>
            <person name="Foster-Nyarko E."/>
            <person name="Jarju S."/>
            <person name="Secka A."/>
            <person name="Antonio M."/>
            <person name="Oren A."/>
            <person name="Chaudhuri R.R."/>
            <person name="La Ragione R."/>
            <person name="Hildebrand F."/>
            <person name="Pallen M.J."/>
        </authorList>
    </citation>
    <scope>NUCLEOTIDE SEQUENCE</scope>
    <source>
        <strain evidence="3">ChiGjej2B2-19336</strain>
    </source>
</reference>
<dbReference type="AlphaFoldDB" id="A0A921AXU6"/>
<protein>
    <submittedName>
        <fullName evidence="3">Autotransporter outer membrane beta-barrel domain-containing protein</fullName>
    </submittedName>
</protein>
<dbReference type="EMBL" id="DYZA01000190">
    <property type="protein sequence ID" value="HJD97870.1"/>
    <property type="molecule type" value="Genomic_DNA"/>
</dbReference>
<evidence type="ECO:0000259" key="2">
    <source>
        <dbReference type="PROSITE" id="PS51208"/>
    </source>
</evidence>
<evidence type="ECO:0000313" key="3">
    <source>
        <dbReference type="EMBL" id="HJD97870.1"/>
    </source>
</evidence>
<evidence type="ECO:0000256" key="1">
    <source>
        <dbReference type="SAM" id="SignalP"/>
    </source>
</evidence>
<gene>
    <name evidence="3" type="ORF">K8W16_09530</name>
</gene>
<evidence type="ECO:0000313" key="4">
    <source>
        <dbReference type="Proteomes" id="UP000698963"/>
    </source>
</evidence>
<organism evidence="3 4">
    <name type="scientific">Mailhella massiliensis</name>
    <dbReference type="NCBI Taxonomy" id="1903261"/>
    <lineage>
        <taxon>Bacteria</taxon>
        <taxon>Pseudomonadati</taxon>
        <taxon>Thermodesulfobacteriota</taxon>
        <taxon>Desulfovibrionia</taxon>
        <taxon>Desulfovibrionales</taxon>
        <taxon>Desulfovibrionaceae</taxon>
        <taxon>Mailhella</taxon>
    </lineage>
</organism>
<keyword evidence="1" id="KW-0732">Signal</keyword>
<feature type="chain" id="PRO_5037265935" evidence="1">
    <location>
        <begin position="21"/>
        <end position="1098"/>
    </location>
</feature>